<feature type="compositionally biased region" description="Polar residues" evidence="2">
    <location>
        <begin position="438"/>
        <end position="450"/>
    </location>
</feature>
<evidence type="ECO:0000256" key="2">
    <source>
        <dbReference type="SAM" id="MobiDB-lite"/>
    </source>
</evidence>
<organism evidence="3 4">
    <name type="scientific">Bugula neritina</name>
    <name type="common">Brown bryozoan</name>
    <name type="synonym">Sertularia neritina</name>
    <dbReference type="NCBI Taxonomy" id="10212"/>
    <lineage>
        <taxon>Eukaryota</taxon>
        <taxon>Metazoa</taxon>
        <taxon>Spiralia</taxon>
        <taxon>Lophotrochozoa</taxon>
        <taxon>Bryozoa</taxon>
        <taxon>Gymnolaemata</taxon>
        <taxon>Cheilostomatida</taxon>
        <taxon>Flustrina</taxon>
        <taxon>Buguloidea</taxon>
        <taxon>Bugulidae</taxon>
        <taxon>Bugula</taxon>
    </lineage>
</organism>
<reference evidence="3" key="1">
    <citation type="submission" date="2020-06" db="EMBL/GenBank/DDBJ databases">
        <title>Draft genome of Bugula neritina, a colonial animal packing powerful symbionts and potential medicines.</title>
        <authorList>
            <person name="Rayko M."/>
        </authorList>
    </citation>
    <scope>NUCLEOTIDE SEQUENCE [LARGE SCALE GENOMIC DNA]</scope>
    <source>
        <strain evidence="3">Kwan_BN1</strain>
    </source>
</reference>
<comment type="caution">
    <text evidence="3">The sequence shown here is derived from an EMBL/GenBank/DDBJ whole genome shotgun (WGS) entry which is preliminary data.</text>
</comment>
<evidence type="ECO:0000313" key="4">
    <source>
        <dbReference type="Proteomes" id="UP000593567"/>
    </source>
</evidence>
<feature type="compositionally biased region" description="Polar residues" evidence="2">
    <location>
        <begin position="231"/>
        <end position="251"/>
    </location>
</feature>
<feature type="compositionally biased region" description="Low complexity" evidence="2">
    <location>
        <begin position="107"/>
        <end position="120"/>
    </location>
</feature>
<dbReference type="PANTHER" id="PTHR22045">
    <property type="entry name" value="PROLINE AND SERINE-RICH PROTEIN 3"/>
    <property type="match status" value="1"/>
</dbReference>
<dbReference type="InterPro" id="IPR037646">
    <property type="entry name" value="PROSER3"/>
</dbReference>
<feature type="compositionally biased region" description="Basic and acidic residues" evidence="2">
    <location>
        <begin position="135"/>
        <end position="144"/>
    </location>
</feature>
<proteinExistence type="predicted"/>
<dbReference type="PANTHER" id="PTHR22045:SF6">
    <property type="entry name" value="PROLINE AND SERINE-RICH PROTEIN 3"/>
    <property type="match status" value="1"/>
</dbReference>
<feature type="region of interest" description="Disordered" evidence="2">
    <location>
        <begin position="408"/>
        <end position="464"/>
    </location>
</feature>
<dbReference type="AlphaFoldDB" id="A0A7J7K1C3"/>
<evidence type="ECO:0000313" key="3">
    <source>
        <dbReference type="EMBL" id="KAF6031764.1"/>
    </source>
</evidence>
<keyword evidence="1" id="KW-0175">Coiled coil</keyword>
<feature type="compositionally biased region" description="Polar residues" evidence="2">
    <location>
        <begin position="197"/>
        <end position="207"/>
    </location>
</feature>
<gene>
    <name evidence="3" type="ORF">EB796_009921</name>
</gene>
<feature type="coiled-coil region" evidence="1">
    <location>
        <begin position="336"/>
        <end position="363"/>
    </location>
</feature>
<name>A0A7J7K1C3_BUGNE</name>
<feature type="compositionally biased region" description="Polar residues" evidence="2">
    <location>
        <begin position="170"/>
        <end position="189"/>
    </location>
</feature>
<protein>
    <submittedName>
        <fullName evidence="3">Uncharacterized protein</fullName>
    </submittedName>
</protein>
<keyword evidence="4" id="KW-1185">Reference proteome</keyword>
<accession>A0A7J7K1C3</accession>
<sequence>MPNYSSYFNDPALVKAFYIPTEPRQLSEKQKEIAMSPRRLPEKESGTKQPVTPETEAYMRQTDYVYDTEKGLPNHPTPSPPSTLKFDESWPSSDKPSILSEEGKVESSQSQISSAAADDSILSKYLRRFRTAPPQKREDRRAPSHSEFWWGTTTGPTQSGSGGAQAKRNFASSSEGVGDQDSSVAATRESSGEFCVSSDSSTPTRVSDTPKGGKRISFEPSTPKTKALVERTNQLLEQSDASPSTVSSHGAVTSHGAVVSHGVVSSDGVGTSDVSSLSSLTRTDYKHVYHSTPEEDSVRPVLYRDTVSNKTRPVITADKVSRGSRQADPESDILYQWRLRRRVELARRRVEEAELRAKHSQHTSATDTQYQMFAERLRDQIVSFKPPQPKQEAVDSRLSPAICVQQETLGKQETPGKQEVRTPSGVSGGVERMAQTDAELTQSATQTTPTVDPLGASVHPSAPHPPSGDRDCICPIIQQSLTSCQRSRQHHNERCRHQSCCLPSGDHLCCQPTLPADSEVEVTTPKSCIGKRLRAKAENSVYGVAENSVYGVAENSVYGVADVQRVISQLVNVDSLFPALPLGRRESVGDELAPSESSVTPC</sequence>
<evidence type="ECO:0000256" key="1">
    <source>
        <dbReference type="SAM" id="Coils"/>
    </source>
</evidence>
<dbReference type="EMBL" id="VXIV02001570">
    <property type="protein sequence ID" value="KAF6031764.1"/>
    <property type="molecule type" value="Genomic_DNA"/>
</dbReference>
<dbReference type="Proteomes" id="UP000593567">
    <property type="component" value="Unassembled WGS sequence"/>
</dbReference>
<feature type="region of interest" description="Disordered" evidence="2">
    <location>
        <begin position="24"/>
        <end position="252"/>
    </location>
</feature>
<dbReference type="OrthoDB" id="10043502at2759"/>